<dbReference type="PANTHER" id="PTHR32089:SF112">
    <property type="entry name" value="LYSOZYME-LIKE PROTEIN-RELATED"/>
    <property type="match status" value="1"/>
</dbReference>
<dbReference type="InterPro" id="IPR003660">
    <property type="entry name" value="HAMP_dom"/>
</dbReference>
<dbReference type="PROSITE" id="PS50111">
    <property type="entry name" value="CHEMOTAXIS_TRANSDUC_2"/>
    <property type="match status" value="1"/>
</dbReference>
<proteinExistence type="inferred from homology"/>
<keyword evidence="14" id="KW-1185">Reference proteome</keyword>
<feature type="domain" description="Methyl-accepting transducer" evidence="11">
    <location>
        <begin position="392"/>
        <end position="663"/>
    </location>
</feature>
<dbReference type="Gene3D" id="6.10.340.10">
    <property type="match status" value="1"/>
</dbReference>
<comment type="similarity">
    <text evidence="8">Belongs to the methyl-accepting chemotaxis (MCP) protein family.</text>
</comment>
<protein>
    <submittedName>
        <fullName evidence="13">Methyl-accepting chemotaxis sensory transducer with Cache sensor</fullName>
    </submittedName>
</protein>
<accession>A0A318XLT8</accession>
<evidence type="ECO:0000256" key="10">
    <source>
        <dbReference type="SAM" id="Phobius"/>
    </source>
</evidence>
<feature type="domain" description="HAMP" evidence="12">
    <location>
        <begin position="336"/>
        <end position="373"/>
    </location>
</feature>
<evidence type="ECO:0000259" key="12">
    <source>
        <dbReference type="PROSITE" id="PS50885"/>
    </source>
</evidence>
<keyword evidence="6 10" id="KW-0472">Membrane</keyword>
<dbReference type="GO" id="GO:0005886">
    <property type="term" value="C:plasma membrane"/>
    <property type="evidence" value="ECO:0007669"/>
    <property type="project" value="UniProtKB-SubCell"/>
</dbReference>
<comment type="subcellular location">
    <subcellularLocation>
        <location evidence="1">Cell membrane</location>
        <topology evidence="1">Multi-pass membrane protein</topology>
    </subcellularLocation>
</comment>
<dbReference type="AlphaFoldDB" id="A0A318XLT8"/>
<evidence type="ECO:0000313" key="14">
    <source>
        <dbReference type="Proteomes" id="UP000248132"/>
    </source>
</evidence>
<keyword evidence="3" id="KW-0145">Chemotaxis</keyword>
<dbReference type="InterPro" id="IPR033479">
    <property type="entry name" value="dCache_1"/>
</dbReference>
<dbReference type="PROSITE" id="PS50885">
    <property type="entry name" value="HAMP"/>
    <property type="match status" value="1"/>
</dbReference>
<gene>
    <name evidence="13" type="ORF">LY28_01444</name>
</gene>
<dbReference type="Pfam" id="PF00015">
    <property type="entry name" value="MCPsignal"/>
    <property type="match status" value="1"/>
</dbReference>
<dbReference type="PANTHER" id="PTHR32089">
    <property type="entry name" value="METHYL-ACCEPTING CHEMOTAXIS PROTEIN MCPB"/>
    <property type="match status" value="1"/>
</dbReference>
<keyword evidence="2" id="KW-1003">Cell membrane</keyword>
<evidence type="ECO:0000313" key="13">
    <source>
        <dbReference type="EMBL" id="PYG88593.1"/>
    </source>
</evidence>
<sequence length="678" mass="73363">MKLKKIKYKLLLIFMPIFLLSFTALSTISYYLSSTALSKSVEETGMAVGREYALKVSDYIEQAIMQQEAFAAEIAYLGVKEDRQQLIKALEWSKSRSKVLESAVFIEPSGSAIRSDGTEVELGDREYFKKVMETKSPVVSELMTSRTTGKTAFNVAVPVMEGEQLLGVLTGSFAMEKLGGLIADLKFLESGYGLIADNSGIVIAFPKSEETVGILDLTKEDIDASLKTKDQKLDSKLMELYAKSLKENVQVVGKYNSIKGVEVIGTFTPITLAGGHQWNILIAAPEAEEYAPINTLANSMLFISLVCILISVIVTLVFSSRMGKVFIRLKDECLVMAEGDFSNTDEVITARDELGQASAGLSKMRTGIRALIAKAIDGIEQVASSSQQLTAVSEQSASSVNQVADSIGEIANDAELQARSIKYLGDESKRMMEGLEQIDSSANAVKSISLTAKQNADNGLVKVEEAITQMKKVGQGSSEMQDTVTKLQSGFAEIFQIVDFMTSIAEQTNLLALNAAIEAARAGENGKGFSVVADEVRKLAEESRTAADRIRVLVKDNQENVKMTVDVSNENAVSIELGISNVLSTGDSFKDINVSIENLSREIGEVSASIDNLTQIGRSFYEQLSEIDKMSDKTAGEAQNVSAATQQQLAAMQEVASSSQSLAEMASDLQQVISAFKI</sequence>
<reference evidence="13 14" key="1">
    <citation type="submission" date="2018-06" db="EMBL/GenBank/DDBJ databases">
        <title>Genomic Encyclopedia of Type Strains, Phase I: the one thousand microbial genomes (KMG-I) project.</title>
        <authorList>
            <person name="Kyrpides N."/>
        </authorList>
    </citation>
    <scope>NUCLEOTIDE SEQUENCE [LARGE SCALE GENOMIC DNA]</scope>
    <source>
        <strain evidence="13 14">DSM 19573</strain>
    </source>
</reference>
<dbReference type="EMBL" id="QKMR01000006">
    <property type="protein sequence ID" value="PYG88593.1"/>
    <property type="molecule type" value="Genomic_DNA"/>
</dbReference>
<dbReference type="SUPFAM" id="SSF58104">
    <property type="entry name" value="Methyl-accepting chemotaxis protein (MCP) signaling domain"/>
    <property type="match status" value="1"/>
</dbReference>
<evidence type="ECO:0000256" key="7">
    <source>
        <dbReference type="ARBA" id="ARBA00023224"/>
    </source>
</evidence>
<evidence type="ECO:0000256" key="2">
    <source>
        <dbReference type="ARBA" id="ARBA00022475"/>
    </source>
</evidence>
<dbReference type="GO" id="GO:0006935">
    <property type="term" value="P:chemotaxis"/>
    <property type="evidence" value="ECO:0007669"/>
    <property type="project" value="UniProtKB-KW"/>
</dbReference>
<evidence type="ECO:0000256" key="5">
    <source>
        <dbReference type="ARBA" id="ARBA00022989"/>
    </source>
</evidence>
<feature type="transmembrane region" description="Helical" evidence="10">
    <location>
        <begin position="300"/>
        <end position="318"/>
    </location>
</feature>
<evidence type="ECO:0000256" key="6">
    <source>
        <dbReference type="ARBA" id="ARBA00023136"/>
    </source>
</evidence>
<organism evidence="13 14">
    <name type="scientific">Ruminiclostridium sufflavum DSM 19573</name>
    <dbReference type="NCBI Taxonomy" id="1121337"/>
    <lineage>
        <taxon>Bacteria</taxon>
        <taxon>Bacillati</taxon>
        <taxon>Bacillota</taxon>
        <taxon>Clostridia</taxon>
        <taxon>Eubacteriales</taxon>
        <taxon>Oscillospiraceae</taxon>
        <taxon>Ruminiclostridium</taxon>
    </lineage>
</organism>
<keyword evidence="7 9" id="KW-0807">Transducer</keyword>
<dbReference type="Gene3D" id="1.10.287.950">
    <property type="entry name" value="Methyl-accepting chemotaxis protein"/>
    <property type="match status" value="1"/>
</dbReference>
<keyword evidence="5 10" id="KW-1133">Transmembrane helix</keyword>
<comment type="caution">
    <text evidence="13">The sequence shown here is derived from an EMBL/GenBank/DDBJ whole genome shotgun (WGS) entry which is preliminary data.</text>
</comment>
<dbReference type="GO" id="GO:0007165">
    <property type="term" value="P:signal transduction"/>
    <property type="evidence" value="ECO:0007669"/>
    <property type="project" value="UniProtKB-KW"/>
</dbReference>
<name>A0A318XLT8_9FIRM</name>
<dbReference type="SMART" id="SM00283">
    <property type="entry name" value="MA"/>
    <property type="match status" value="1"/>
</dbReference>
<dbReference type="Gene3D" id="3.30.450.20">
    <property type="entry name" value="PAS domain"/>
    <property type="match status" value="1"/>
</dbReference>
<dbReference type="OrthoDB" id="9814363at2"/>
<evidence type="ECO:0000256" key="1">
    <source>
        <dbReference type="ARBA" id="ARBA00004651"/>
    </source>
</evidence>
<dbReference type="CDD" id="cd18773">
    <property type="entry name" value="PDC1_HK_sensor"/>
    <property type="match status" value="1"/>
</dbReference>
<dbReference type="InterPro" id="IPR004089">
    <property type="entry name" value="MCPsignal_dom"/>
</dbReference>
<evidence type="ECO:0000256" key="9">
    <source>
        <dbReference type="PROSITE-ProRule" id="PRU00284"/>
    </source>
</evidence>
<dbReference type="Proteomes" id="UP000248132">
    <property type="component" value="Unassembled WGS sequence"/>
</dbReference>
<evidence type="ECO:0000259" key="11">
    <source>
        <dbReference type="PROSITE" id="PS50111"/>
    </source>
</evidence>
<evidence type="ECO:0000256" key="8">
    <source>
        <dbReference type="ARBA" id="ARBA00029447"/>
    </source>
</evidence>
<evidence type="ECO:0000256" key="4">
    <source>
        <dbReference type="ARBA" id="ARBA00022692"/>
    </source>
</evidence>
<dbReference type="RefSeq" id="WP_110461485.1">
    <property type="nucleotide sequence ID" value="NZ_QKMR01000006.1"/>
</dbReference>
<keyword evidence="4 10" id="KW-0812">Transmembrane</keyword>
<dbReference type="Pfam" id="PF02743">
    <property type="entry name" value="dCache_1"/>
    <property type="match status" value="1"/>
</dbReference>
<evidence type="ECO:0000256" key="3">
    <source>
        <dbReference type="ARBA" id="ARBA00022500"/>
    </source>
</evidence>